<organism evidence="11 12">
    <name type="scientific">Malassezia cuniculi</name>
    <dbReference type="NCBI Taxonomy" id="948313"/>
    <lineage>
        <taxon>Eukaryota</taxon>
        <taxon>Fungi</taxon>
        <taxon>Dikarya</taxon>
        <taxon>Basidiomycota</taxon>
        <taxon>Ustilaginomycotina</taxon>
        <taxon>Malasseziomycetes</taxon>
        <taxon>Malasseziales</taxon>
        <taxon>Malasseziaceae</taxon>
        <taxon>Malassezia</taxon>
    </lineage>
</organism>
<evidence type="ECO:0000256" key="7">
    <source>
        <dbReference type="ARBA" id="ARBA00023017"/>
    </source>
</evidence>
<dbReference type="GO" id="GO:0005868">
    <property type="term" value="C:cytoplasmic dynein complex"/>
    <property type="evidence" value="ECO:0007669"/>
    <property type="project" value="InterPro"/>
</dbReference>
<dbReference type="GO" id="GO:0045504">
    <property type="term" value="F:dynein heavy chain binding"/>
    <property type="evidence" value="ECO:0007669"/>
    <property type="project" value="TreeGrafter"/>
</dbReference>
<evidence type="ECO:0000256" key="3">
    <source>
        <dbReference type="ARBA" id="ARBA00022490"/>
    </source>
</evidence>
<evidence type="ECO:0000313" key="11">
    <source>
        <dbReference type="EMBL" id="WFD36242.1"/>
    </source>
</evidence>
<feature type="compositionally biased region" description="Low complexity" evidence="10">
    <location>
        <begin position="402"/>
        <end position="429"/>
    </location>
</feature>
<evidence type="ECO:0000256" key="2">
    <source>
        <dbReference type="ARBA" id="ARBA00022448"/>
    </source>
</evidence>
<keyword evidence="4" id="KW-0493">Microtubule</keyword>
<keyword evidence="5" id="KW-0547">Nucleotide-binding</keyword>
<sequence length="429" mass="45709">MRAGVRAVQQAHTVVILGAGKATLLRQLSGEQSTQVSPLCASYLDLGDDAEGTLAYAFPPVVRPPGEQAQASLARVADAVFLVTLDWSEPWTFANQLATWLPAIARVVRGAYTDSEAESDVLRVDMQNKMLDNFRAASSDPSLPLSHGALDENIGVPIAILLTKADLIDDRRVLSEKQVDYVQQVVRTIALRYGAAVFSVSRDTPLQAVREYIKNVLFSRQGQIHASAVDAATLTIPSGWDSWSNIRVADESFDCAAIIAAWSASQEAFEREFASAVPDPRVSPGAESGDRLVMADMQEFLAQLGEQGGVTEQDTGSGDRTSVGPSVDATSLDMPAVSKALAEQQRDAPERSAAGNTSPTRPKPAFGTPQREALASATSPSLTTPKQNEVLHSFFQSLLKKPGSPSTPSTPGTPGTPGARRPSSSRRAQ</sequence>
<evidence type="ECO:0000256" key="10">
    <source>
        <dbReference type="SAM" id="MobiDB-lite"/>
    </source>
</evidence>
<evidence type="ECO:0000256" key="8">
    <source>
        <dbReference type="ARBA" id="ARBA00023175"/>
    </source>
</evidence>
<name>A0AAF0EWX8_9BASI</name>
<evidence type="ECO:0000256" key="5">
    <source>
        <dbReference type="ARBA" id="ARBA00022741"/>
    </source>
</evidence>
<protein>
    <recommendedName>
        <fullName evidence="13">Dynein light intermediate chain</fullName>
    </recommendedName>
</protein>
<dbReference type="InterPro" id="IPR022780">
    <property type="entry name" value="Dynein_light_int_chain"/>
</dbReference>
<evidence type="ECO:0000256" key="6">
    <source>
        <dbReference type="ARBA" id="ARBA00022840"/>
    </source>
</evidence>
<dbReference type="EMBL" id="CP119880">
    <property type="protein sequence ID" value="WFD36242.1"/>
    <property type="molecule type" value="Genomic_DNA"/>
</dbReference>
<evidence type="ECO:0000313" key="12">
    <source>
        <dbReference type="Proteomes" id="UP001219933"/>
    </source>
</evidence>
<dbReference type="Pfam" id="PF05783">
    <property type="entry name" value="DLIC"/>
    <property type="match status" value="2"/>
</dbReference>
<dbReference type="AlphaFoldDB" id="A0AAF0EWX8"/>
<feature type="compositionally biased region" description="Polar residues" evidence="10">
    <location>
        <begin position="376"/>
        <end position="387"/>
    </location>
</feature>
<gene>
    <name evidence="11" type="ORF">MCUN1_003120</name>
</gene>
<keyword evidence="12" id="KW-1185">Reference proteome</keyword>
<dbReference type="GO" id="GO:0005524">
    <property type="term" value="F:ATP binding"/>
    <property type="evidence" value="ECO:0007669"/>
    <property type="project" value="UniProtKB-KW"/>
</dbReference>
<keyword evidence="2" id="KW-0813">Transport</keyword>
<evidence type="ECO:0000256" key="9">
    <source>
        <dbReference type="ARBA" id="ARBA00023212"/>
    </source>
</evidence>
<keyword evidence="7" id="KW-0243">Dynein</keyword>
<reference evidence="11" key="1">
    <citation type="submission" date="2023-03" db="EMBL/GenBank/DDBJ databases">
        <title>Mating type loci evolution in Malassezia.</title>
        <authorList>
            <person name="Coelho M.A."/>
        </authorList>
    </citation>
    <scope>NUCLEOTIDE SEQUENCE</scope>
    <source>
        <strain evidence="11">CBS 11721</strain>
    </source>
</reference>
<evidence type="ECO:0000256" key="4">
    <source>
        <dbReference type="ARBA" id="ARBA00022701"/>
    </source>
</evidence>
<dbReference type="InterPro" id="IPR008467">
    <property type="entry name" value="Dynein1_light_intermed_chain"/>
</dbReference>
<dbReference type="PANTHER" id="PTHR12688">
    <property type="entry name" value="DYNEIN LIGHT INTERMEDIATE CHAIN"/>
    <property type="match status" value="1"/>
</dbReference>
<keyword evidence="8" id="KW-0505">Motor protein</keyword>
<comment type="subcellular location">
    <subcellularLocation>
        <location evidence="1">Cytoplasm</location>
        <location evidence="1">Cytoskeleton</location>
    </subcellularLocation>
</comment>
<accession>A0AAF0EWX8</accession>
<feature type="compositionally biased region" description="Polar residues" evidence="10">
    <location>
        <begin position="310"/>
        <end position="324"/>
    </location>
</feature>
<evidence type="ECO:0000256" key="1">
    <source>
        <dbReference type="ARBA" id="ARBA00004245"/>
    </source>
</evidence>
<dbReference type="PANTHER" id="PTHR12688:SF0">
    <property type="entry name" value="DYNEIN LIGHT INTERMEDIATE CHAIN"/>
    <property type="match status" value="1"/>
</dbReference>
<dbReference type="Proteomes" id="UP001219933">
    <property type="component" value="Chromosome 4"/>
</dbReference>
<dbReference type="GO" id="GO:0000226">
    <property type="term" value="P:microtubule cytoskeleton organization"/>
    <property type="evidence" value="ECO:0007669"/>
    <property type="project" value="TreeGrafter"/>
</dbReference>
<dbReference type="GO" id="GO:0035974">
    <property type="term" value="C:meiotic spindle pole body"/>
    <property type="evidence" value="ECO:0007669"/>
    <property type="project" value="TreeGrafter"/>
</dbReference>
<keyword evidence="9" id="KW-0206">Cytoskeleton</keyword>
<keyword evidence="6" id="KW-0067">ATP-binding</keyword>
<dbReference type="GO" id="GO:0005874">
    <property type="term" value="C:microtubule"/>
    <property type="evidence" value="ECO:0007669"/>
    <property type="project" value="UniProtKB-KW"/>
</dbReference>
<dbReference type="GO" id="GO:0007018">
    <property type="term" value="P:microtubule-based movement"/>
    <property type="evidence" value="ECO:0007669"/>
    <property type="project" value="InterPro"/>
</dbReference>
<evidence type="ECO:0008006" key="13">
    <source>
        <dbReference type="Google" id="ProtNLM"/>
    </source>
</evidence>
<feature type="region of interest" description="Disordered" evidence="10">
    <location>
        <begin position="309"/>
        <end position="429"/>
    </location>
</feature>
<proteinExistence type="predicted"/>
<keyword evidence="3" id="KW-0963">Cytoplasm</keyword>